<reference evidence="3 4" key="1">
    <citation type="submission" date="2015-04" db="EMBL/GenBank/DDBJ databases">
        <authorList>
            <person name="Heijne W.H."/>
            <person name="Fedorova N.D."/>
            <person name="Nierman W.C."/>
            <person name="Vollebregt A.W."/>
            <person name="Zhao Z."/>
            <person name="Wu L."/>
            <person name="Kumar M."/>
            <person name="Stam H."/>
            <person name="van den Berg M.A."/>
            <person name="Pel H.J."/>
        </authorList>
    </citation>
    <scope>NUCLEOTIDE SEQUENCE [LARGE SCALE GENOMIC DNA]</scope>
    <source>
        <strain evidence="3 4">CBS 393.64</strain>
    </source>
</reference>
<evidence type="ECO:0000256" key="1">
    <source>
        <dbReference type="ARBA" id="ARBA00005350"/>
    </source>
</evidence>
<accession>A0A0F4YS87</accession>
<evidence type="ECO:0000313" key="4">
    <source>
        <dbReference type="Proteomes" id="UP000053958"/>
    </source>
</evidence>
<feature type="region of interest" description="Disordered" evidence="2">
    <location>
        <begin position="510"/>
        <end position="568"/>
    </location>
</feature>
<keyword evidence="4" id="KW-1185">Reference proteome</keyword>
<evidence type="ECO:0008006" key="5">
    <source>
        <dbReference type="Google" id="ProtNLM"/>
    </source>
</evidence>
<dbReference type="InterPro" id="IPR005552">
    <property type="entry name" value="Scramblase"/>
</dbReference>
<dbReference type="STRING" id="1408163.A0A0F4YS87"/>
<dbReference type="AlphaFoldDB" id="A0A0F4YS87"/>
<name>A0A0F4YS87_RASE3</name>
<dbReference type="EMBL" id="LASV01000240">
    <property type="protein sequence ID" value="KKA20696.1"/>
    <property type="molecule type" value="Genomic_DNA"/>
</dbReference>
<sequence length="568" mass="61373">MWGRQFRPPALRWVNRNSRALRIPAGLRGPRNTLRRREFPQPISRNRSSPKNAPSDVPPEQLSSNYEYLSSTLRDTSPEQNSLLSPVHIPEDPNAILKERHPAAKILANSGLVVQRQLELMNVMLGFEQANRYVILDANGNHVGYMAEQESGFGSMMARQWFRTHRSFVTHVFDKDENEVLRFHRPFAWINSRIRVYDPLELANPSYSPSGTLQGASPTALVSVAGGSNVKVSPLAIEDMRVVGEAQQRWAPLRRKYDLFIFHPTPTSQTDMGSKPISSDALSQPQQTQLLHASGGQNTGGEYHQFAYVDEPFLSWDFSLRSADNRLIGSVNRNFTGFAREIFTDTGVYALRMDAAALAEEREQRHLISQTGQAPTAYTGNFTGMTLDQRAVMLATAVSIDFDYFSRHSHAGGGFMPLWFPGVGSEASAGGAAAGEAGAAGAGAGAAAAGSEAAAASQAAGAAEAAAVGETGAGALGRAGTAGSLGEAAAAGAAGAGTMAGYEAMRRGLYSDPQTSLPGEQRQEPPQPQKDEELWGESYEDFWAQGGGANRGEEFEGEEEEEEGDDWF</sequence>
<proteinExistence type="inferred from homology"/>
<feature type="compositionally biased region" description="Acidic residues" evidence="2">
    <location>
        <begin position="555"/>
        <end position="568"/>
    </location>
</feature>
<dbReference type="RefSeq" id="XP_013327308.1">
    <property type="nucleotide sequence ID" value="XM_013471854.1"/>
</dbReference>
<protein>
    <recommendedName>
        <fullName evidence="5">Scramblase family protein</fullName>
    </recommendedName>
</protein>
<feature type="region of interest" description="Disordered" evidence="2">
    <location>
        <begin position="24"/>
        <end position="63"/>
    </location>
</feature>
<dbReference type="PANTHER" id="PTHR23248:SF9">
    <property type="entry name" value="PHOSPHOLIPID SCRAMBLASE"/>
    <property type="match status" value="1"/>
</dbReference>
<comment type="similarity">
    <text evidence="1">Belongs to the phospholipid scramblase family.</text>
</comment>
<dbReference type="OrthoDB" id="191150at2759"/>
<gene>
    <name evidence="3" type="ORF">T310_5278</name>
</gene>
<feature type="compositionally biased region" description="Polar residues" evidence="2">
    <location>
        <begin position="43"/>
        <end position="52"/>
    </location>
</feature>
<dbReference type="Proteomes" id="UP000053958">
    <property type="component" value="Unassembled WGS sequence"/>
</dbReference>
<dbReference type="GO" id="GO:0005886">
    <property type="term" value="C:plasma membrane"/>
    <property type="evidence" value="ECO:0007669"/>
    <property type="project" value="TreeGrafter"/>
</dbReference>
<evidence type="ECO:0000313" key="3">
    <source>
        <dbReference type="EMBL" id="KKA20696.1"/>
    </source>
</evidence>
<dbReference type="Pfam" id="PF03803">
    <property type="entry name" value="Scramblase"/>
    <property type="match status" value="2"/>
</dbReference>
<comment type="caution">
    <text evidence="3">The sequence shown here is derived from an EMBL/GenBank/DDBJ whole genome shotgun (WGS) entry which is preliminary data.</text>
</comment>
<dbReference type="GeneID" id="25317623"/>
<dbReference type="PANTHER" id="PTHR23248">
    <property type="entry name" value="PHOSPHOLIPID SCRAMBLASE-RELATED"/>
    <property type="match status" value="1"/>
</dbReference>
<dbReference type="GO" id="GO:0017128">
    <property type="term" value="F:phospholipid scramblase activity"/>
    <property type="evidence" value="ECO:0007669"/>
    <property type="project" value="InterPro"/>
</dbReference>
<organism evidence="3 4">
    <name type="scientific">Rasamsonia emersonii (strain ATCC 16479 / CBS 393.64 / IMI 116815)</name>
    <dbReference type="NCBI Taxonomy" id="1408163"/>
    <lineage>
        <taxon>Eukaryota</taxon>
        <taxon>Fungi</taxon>
        <taxon>Dikarya</taxon>
        <taxon>Ascomycota</taxon>
        <taxon>Pezizomycotina</taxon>
        <taxon>Eurotiomycetes</taxon>
        <taxon>Eurotiomycetidae</taxon>
        <taxon>Eurotiales</taxon>
        <taxon>Trichocomaceae</taxon>
        <taxon>Rasamsonia</taxon>
    </lineage>
</organism>
<evidence type="ECO:0000256" key="2">
    <source>
        <dbReference type="SAM" id="MobiDB-lite"/>
    </source>
</evidence>